<evidence type="ECO:0000313" key="6">
    <source>
        <dbReference type="EMBL" id="OCH95273.1"/>
    </source>
</evidence>
<dbReference type="Pfam" id="PF26140">
    <property type="entry name" value="HEAT_URB1"/>
    <property type="match status" value="1"/>
</dbReference>
<dbReference type="Pfam" id="PF16201">
    <property type="entry name" value="NopRA1"/>
    <property type="match status" value="1"/>
</dbReference>
<keyword evidence="2" id="KW-0812">Transmembrane</keyword>
<sequence length="2072" mass="233490">MPSRKTTAERSQREVPSKQTYVFKNPEDLRRSLNAQDENGLLEAFKALRNQLTVKHDESSISAGDERLQFLRAWLGAASGAGAQEIFNIWDSANPRQLSLLSLTVAVLSAIISLLSFHYTDHPLALPVIKTLLSPKCAHKLNSYLGGSHTELILVTLKLFNSISNFAGGRERKAVLEAFAWETKSLPRILHMRRRAKADDTADILSRPDIRTLYVLFILTFVDSTTQGSVKAMFLEQRRETFVSIFKGLAQDPYSLVRKVLEVCWIGIWSDPKLRRTSKVNLFGETTIFHLLKLYDRVVAEGDDPEHIPADVVHHFLLAISTHPGIGICFRDNGWYPREIEDADDALKSAVEGPAQESSGPKGGRIYNKILANVVKSLKVNDDPRQQELAMKIFEACPELVASYWSAAALTLEPRLSLKWIANIAFFGSVISLPVPQSSFLLSESGEQPLYRPTPPPLYNVLENILPSVNMRNNLTRGLQSSSAMVQHCTALALTKCLHKYEDVVQAFTAVEHALEEDEEGQWRKRRLETEKEVRKRVPDFQVIVGFAQKWINLDISAKESSAGDDAPSSAQRQVLPNPTKRAMLAESAYRLLWLYHRCMPVLAAETRFDAGKLVHRLQHDHENTEGTIPLATASFDRLRQLHLLRLLRESDQFVWSARIDSSRSNLSVLLKLYIETSVPATKAAITSLLQHVLSGSILFQHDTDEVTLWLESLPITERAVDAKAPDGTLLTDERRGVVSFLDDCVLRCMKTPYRYLEESQSLWTQASRGHTPVETANAADEARRLPSPLLMTVLEQLGAKLKARILSPSDALGVVTYIRRLLWRLASKMSDLSFLHACARRLAELIQPSVLFPESSSLSVAILHEVELAPRVLQHLQSPEFRTSDTSSAAVQEFLALVEITPPNVPHKIRSYEVVDWLRLIQPVMRQADVARMLRVVEQLHSAALGELLEQLDPDQDVMSLDEDAMPPNRIGFGLLFSHCSNDQMREKRTRQILADALFTRSVQAVDVKRAVCLVHHRLSPSILESHVIRNLFFLLAEIIGAARLALRAEEFAYVVQYSIQSSAMKRYWLQSLALDARHGLDAFLKASLVTEQHCHLVDEYASFWALTIRDSLRKMDHDQVATAAIWLNHLDVEECFALVDFIGNQTDTPRKDVIELVDALLQVIAVAASHKQHVTPSRASTLLRLRPLLPRSKHLESILASATAGRLPLGYDGQPIWTTLHRQGKLSELTTQSEALWARRLADTVPGIDVAMFLDKETWHNHTVDIISSRMYRDTQARLSFLRWMESDKSAAHDTHHIARLIYAYFDSGAVEEPEIPVAPEAFIAIFNRFLLMDTSDQDSGDVPTSWALYADCIALMVERSTPSLRQQLSLAVQKCCASMRANEVSLPILTAWARLIRTVGSEIMAPVDVLVEQGLKWAVEHFSDRPRNSERSRALIGDLTKLLPHVSAGKNHLAEPVLTAIIQARLSEVEALQFARRLVQHESFKPAVVNRFIQTIIQHVDFYQLCAGSEVVRNGISHLLHVLFHLHPNNTCQPTHVQPLLRIYGGTLSSSDRRLLAIFRLFEHTRKMSVAVLFSRWSASGDVVSSSSLEAIQSLDPNLIFKTCLAFPQWRSLDEDNIEENERGVMLYDPVFVALLFAQVLSDNPPSSALDWLQVFRTNTVSLLIRALSSDDELMRQVAFAQIASLYKCMETADLQEIPHIMHILNLLKDLIVTPPGSDCPRLPTYITLLLSHALRGVFYPSNFIYPLTARFLLQRPEVDTQDVPMLYGMLYSSSEQWKKERGWMVRFLSDGLVGTPEWRILKRRHTWDLLASLFQSEGTDRALRHGILEVLANITCNAKAVTSLILKHALLAWMEAQIRYMHADEGIAWIKVLENILTVVDATKVETATNGEWRHTLSRCVSALLDAQGGLNYCTCFNMLNVFGFTAAPREIVVVAIRAILRLSLLPGIPAPDMDTMIARCLERLRTWEEELAVPPTGRLPAGAQPETELPAAPHASRDLFDTPSIETLHMWGECVQALWRVVMSMDNRSQQWDALTTRLLLWRSLRGNDEQIGEWARRQVVTLLRAY</sequence>
<evidence type="ECO:0000256" key="2">
    <source>
        <dbReference type="SAM" id="Phobius"/>
    </source>
</evidence>
<evidence type="ECO:0000259" key="3">
    <source>
        <dbReference type="Pfam" id="PF11707"/>
    </source>
</evidence>
<keyword evidence="7" id="KW-1185">Reference proteome</keyword>
<dbReference type="Proteomes" id="UP000250043">
    <property type="component" value="Unassembled WGS sequence"/>
</dbReference>
<dbReference type="GO" id="GO:0000463">
    <property type="term" value="P:maturation of LSU-rRNA from tricistronic rRNA transcript (SSU-rRNA, 5.8S rRNA, LSU-rRNA)"/>
    <property type="evidence" value="ECO:0007669"/>
    <property type="project" value="TreeGrafter"/>
</dbReference>
<dbReference type="PANTHER" id="PTHR13500:SF0">
    <property type="entry name" value="NUCLEOLAR PRE-RIBOSOMAL-ASSOCIATED PROTEIN 1"/>
    <property type="match status" value="1"/>
</dbReference>
<dbReference type="Pfam" id="PF11707">
    <property type="entry name" value="Npa1"/>
    <property type="match status" value="1"/>
</dbReference>
<gene>
    <name evidence="6" type="ORF">OBBRIDRAFT_767994</name>
</gene>
<feature type="compositionally biased region" description="Basic and acidic residues" evidence="1">
    <location>
        <begin position="1"/>
        <end position="16"/>
    </location>
</feature>
<feature type="domain" description="URB1 C-terminal" evidence="4">
    <location>
        <begin position="1665"/>
        <end position="1857"/>
    </location>
</feature>
<feature type="region of interest" description="Disordered" evidence="1">
    <location>
        <begin position="1"/>
        <end position="21"/>
    </location>
</feature>
<organism evidence="6 7">
    <name type="scientific">Obba rivulosa</name>
    <dbReference type="NCBI Taxonomy" id="1052685"/>
    <lineage>
        <taxon>Eukaryota</taxon>
        <taxon>Fungi</taxon>
        <taxon>Dikarya</taxon>
        <taxon>Basidiomycota</taxon>
        <taxon>Agaricomycotina</taxon>
        <taxon>Agaricomycetes</taxon>
        <taxon>Polyporales</taxon>
        <taxon>Gelatoporiaceae</taxon>
        <taxon>Obba</taxon>
    </lineage>
</organism>
<evidence type="ECO:0000259" key="4">
    <source>
        <dbReference type="Pfam" id="PF16201"/>
    </source>
</evidence>
<evidence type="ECO:0000256" key="1">
    <source>
        <dbReference type="SAM" id="MobiDB-lite"/>
    </source>
</evidence>
<dbReference type="PANTHER" id="PTHR13500">
    <property type="entry name" value="NUCLEOLAR PRERIBOSOMAL-ASSOCIATED PROTEIN 1"/>
    <property type="match status" value="1"/>
</dbReference>
<keyword evidence="2" id="KW-1133">Transmembrane helix</keyword>
<feature type="domain" description="URB1 central HEAT repeat" evidence="5">
    <location>
        <begin position="662"/>
        <end position="844"/>
    </location>
</feature>
<dbReference type="InterPro" id="IPR032436">
    <property type="entry name" value="URB1_C"/>
</dbReference>
<dbReference type="InterPro" id="IPR021714">
    <property type="entry name" value="URB1_N"/>
</dbReference>
<evidence type="ECO:0000313" key="7">
    <source>
        <dbReference type="Proteomes" id="UP000250043"/>
    </source>
</evidence>
<dbReference type="SUPFAM" id="SSF48371">
    <property type="entry name" value="ARM repeat"/>
    <property type="match status" value="2"/>
</dbReference>
<keyword evidence="2" id="KW-0472">Membrane</keyword>
<dbReference type="GO" id="GO:0000466">
    <property type="term" value="P:maturation of 5.8S rRNA from tricistronic rRNA transcript (SSU-rRNA, 5.8S rRNA, LSU-rRNA)"/>
    <property type="evidence" value="ECO:0007669"/>
    <property type="project" value="TreeGrafter"/>
</dbReference>
<feature type="domain" description="URB1 N-terminal" evidence="3">
    <location>
        <begin position="84"/>
        <end position="423"/>
    </location>
</feature>
<feature type="transmembrane region" description="Helical" evidence="2">
    <location>
        <begin position="98"/>
        <end position="119"/>
    </location>
</feature>
<dbReference type="InterPro" id="IPR059018">
    <property type="entry name" value="HEAT_URB1"/>
</dbReference>
<protein>
    <recommendedName>
        <fullName evidence="8">Nucleolar pre-ribosomal-associated protein 1</fullName>
    </recommendedName>
</protein>
<dbReference type="GO" id="GO:0005730">
    <property type="term" value="C:nucleolus"/>
    <property type="evidence" value="ECO:0007669"/>
    <property type="project" value="TreeGrafter"/>
</dbReference>
<name>A0A8E2J5W8_9APHY</name>
<dbReference type="InterPro" id="IPR039844">
    <property type="entry name" value="URB1"/>
</dbReference>
<proteinExistence type="predicted"/>
<accession>A0A8E2J5W8</accession>
<dbReference type="InterPro" id="IPR016024">
    <property type="entry name" value="ARM-type_fold"/>
</dbReference>
<evidence type="ECO:0000259" key="5">
    <source>
        <dbReference type="Pfam" id="PF26140"/>
    </source>
</evidence>
<reference evidence="6 7" key="1">
    <citation type="submission" date="2016-07" db="EMBL/GenBank/DDBJ databases">
        <title>Draft genome of the white-rot fungus Obba rivulosa 3A-2.</title>
        <authorList>
            <consortium name="DOE Joint Genome Institute"/>
            <person name="Miettinen O."/>
            <person name="Riley R."/>
            <person name="Acob R."/>
            <person name="Barry K."/>
            <person name="Cullen D."/>
            <person name="De Vries R."/>
            <person name="Hainaut M."/>
            <person name="Hatakka A."/>
            <person name="Henrissat B."/>
            <person name="Hilden K."/>
            <person name="Kuo R."/>
            <person name="Labutti K."/>
            <person name="Lipzen A."/>
            <person name="Makela M.R."/>
            <person name="Sandor L."/>
            <person name="Spatafora J.W."/>
            <person name="Grigoriev I.V."/>
            <person name="Hibbett D.S."/>
        </authorList>
    </citation>
    <scope>NUCLEOTIDE SEQUENCE [LARGE SCALE GENOMIC DNA]</scope>
    <source>
        <strain evidence="6 7">3A-2</strain>
    </source>
</reference>
<dbReference type="OrthoDB" id="72892at2759"/>
<evidence type="ECO:0008006" key="8">
    <source>
        <dbReference type="Google" id="ProtNLM"/>
    </source>
</evidence>
<dbReference type="EMBL" id="KV722337">
    <property type="protein sequence ID" value="OCH95273.1"/>
    <property type="molecule type" value="Genomic_DNA"/>
</dbReference>